<dbReference type="SUPFAM" id="SSF56219">
    <property type="entry name" value="DNase I-like"/>
    <property type="match status" value="1"/>
</dbReference>
<sequence>MAIIGGSGQAMGHYCLPHIRGVVYEIFSNSVWNPIFDVVVLEDGRQHVHIRLTHVQSAVVSYLRVVYASTKVKERRELWKALYAIAQNATPWMVMGDFNTISAKSEQIGHKTFDPVASQEFNDCINACKLEDACFIGSGFTWTNCTASTRLDKVLYDSRCVTLLPALSVTLGQDIIRSLTFSSKCQQTSRETKGIFLVPQHVVKA</sequence>
<dbReference type="InterPro" id="IPR036691">
    <property type="entry name" value="Endo/exonu/phosph_ase_sf"/>
</dbReference>
<dbReference type="Proteomes" id="UP001454036">
    <property type="component" value="Unassembled WGS sequence"/>
</dbReference>
<comment type="caution">
    <text evidence="2">The sequence shown here is derived from an EMBL/GenBank/DDBJ whole genome shotgun (WGS) entry which is preliminary data.</text>
</comment>
<evidence type="ECO:0000259" key="1">
    <source>
        <dbReference type="Pfam" id="PF03372"/>
    </source>
</evidence>
<gene>
    <name evidence="2" type="ORF">LIER_35376</name>
</gene>
<organism evidence="2 3">
    <name type="scientific">Lithospermum erythrorhizon</name>
    <name type="common">Purple gromwell</name>
    <name type="synonym">Lithospermum officinale var. erythrorhizon</name>
    <dbReference type="NCBI Taxonomy" id="34254"/>
    <lineage>
        <taxon>Eukaryota</taxon>
        <taxon>Viridiplantae</taxon>
        <taxon>Streptophyta</taxon>
        <taxon>Embryophyta</taxon>
        <taxon>Tracheophyta</taxon>
        <taxon>Spermatophyta</taxon>
        <taxon>Magnoliopsida</taxon>
        <taxon>eudicotyledons</taxon>
        <taxon>Gunneridae</taxon>
        <taxon>Pentapetalae</taxon>
        <taxon>asterids</taxon>
        <taxon>lamiids</taxon>
        <taxon>Boraginales</taxon>
        <taxon>Boraginaceae</taxon>
        <taxon>Boraginoideae</taxon>
        <taxon>Lithospermeae</taxon>
        <taxon>Lithospermum</taxon>
    </lineage>
</organism>
<dbReference type="Gene3D" id="3.60.10.10">
    <property type="entry name" value="Endonuclease/exonuclease/phosphatase"/>
    <property type="match status" value="1"/>
</dbReference>
<dbReference type="AlphaFoldDB" id="A0AAV3NR51"/>
<dbReference type="PANTHER" id="PTHR33710">
    <property type="entry name" value="BNAC02G09200D PROTEIN"/>
    <property type="match status" value="1"/>
</dbReference>
<evidence type="ECO:0000313" key="3">
    <source>
        <dbReference type="Proteomes" id="UP001454036"/>
    </source>
</evidence>
<dbReference type="PANTHER" id="PTHR33710:SF71">
    <property type="entry name" value="ENDONUCLEASE_EXONUCLEASE_PHOSPHATASE DOMAIN-CONTAINING PROTEIN"/>
    <property type="match status" value="1"/>
</dbReference>
<name>A0AAV3NR51_LITER</name>
<reference evidence="2 3" key="1">
    <citation type="submission" date="2024-01" db="EMBL/GenBank/DDBJ databases">
        <title>The complete chloroplast genome sequence of Lithospermum erythrorhizon: insights into the phylogenetic relationship among Boraginaceae species and the maternal lineages of purple gromwells.</title>
        <authorList>
            <person name="Okada T."/>
            <person name="Watanabe K."/>
        </authorList>
    </citation>
    <scope>NUCLEOTIDE SEQUENCE [LARGE SCALE GENOMIC DNA]</scope>
</reference>
<keyword evidence="3" id="KW-1185">Reference proteome</keyword>
<proteinExistence type="predicted"/>
<dbReference type="Pfam" id="PF03372">
    <property type="entry name" value="Exo_endo_phos"/>
    <property type="match status" value="1"/>
</dbReference>
<feature type="domain" description="Endonuclease/exonuclease/phosphatase" evidence="1">
    <location>
        <begin position="40"/>
        <end position="163"/>
    </location>
</feature>
<dbReference type="GO" id="GO:0003824">
    <property type="term" value="F:catalytic activity"/>
    <property type="evidence" value="ECO:0007669"/>
    <property type="project" value="InterPro"/>
</dbReference>
<dbReference type="InterPro" id="IPR005135">
    <property type="entry name" value="Endo/exonuclease/phosphatase"/>
</dbReference>
<evidence type="ECO:0000313" key="2">
    <source>
        <dbReference type="EMBL" id="GAA0141347.1"/>
    </source>
</evidence>
<protein>
    <recommendedName>
        <fullName evidence="1">Endonuclease/exonuclease/phosphatase domain-containing protein</fullName>
    </recommendedName>
</protein>
<dbReference type="EMBL" id="BAABME010015470">
    <property type="protein sequence ID" value="GAA0141347.1"/>
    <property type="molecule type" value="Genomic_DNA"/>
</dbReference>
<accession>A0AAV3NR51</accession>